<feature type="region of interest" description="Disordered" evidence="5">
    <location>
        <begin position="1"/>
        <end position="45"/>
    </location>
</feature>
<dbReference type="Pfam" id="PF01544">
    <property type="entry name" value="CorA"/>
    <property type="match status" value="1"/>
</dbReference>
<proteinExistence type="predicted"/>
<feature type="region of interest" description="Disordered" evidence="5">
    <location>
        <begin position="556"/>
        <end position="590"/>
    </location>
</feature>
<dbReference type="PANTHER" id="PTHR46494:SF1">
    <property type="entry name" value="CORA FAMILY METAL ION TRANSPORTER (EUROFUNG)"/>
    <property type="match status" value="1"/>
</dbReference>
<evidence type="ECO:0000256" key="4">
    <source>
        <dbReference type="ARBA" id="ARBA00023136"/>
    </source>
</evidence>
<dbReference type="GO" id="GO:0050897">
    <property type="term" value="F:cobalt ion binding"/>
    <property type="evidence" value="ECO:0007669"/>
    <property type="project" value="TreeGrafter"/>
</dbReference>
<sequence>MYQSPSSQRAKLLSRHVPTPSYRHATPAGPWPWVDDVDDQEDQKDVNPNMPAVIGSCLHVGCQVCKKWTAYPQSLFGNWSIKPVRKCGIEKAVKTREAVTSTIYPVDVLDDGSYKATDPHVVNNDNKIQYWEDVLWPDREPGIRVRALFVDNMSGPVLQMFGTRYVIEPFFFSNSINWIPSRYQENVIPKKGDHITITLTFVRSIDEATVNGRNLTSRPRGSAPQAEASEGSSLPSRMYLANQMGESDHIDTRAPLVLRSGKKILHLDLLAVHMVREANSSTVISYHPDSDWCTTSAKELCTRLKLVGRSVYWQLIVRNSKDPTFIFLAILWSALYAWDEALETLYKHFCWLESRVIITNDTELTYELHVIRAHLLHYTSLLEDFRKSVTFVRDVHNPAMDCDTITDATRAEDKALLIKEADNLLSEIHRLEMSRKMLDDRVQNVMHLVFASVNIGDSKAMKRLSYLTMIFLPASFVAGVFGMNVKELNDGTYGTLAHYFEATFPLTLVTMWIVIAFQSQYVLSDPNAGMWMKLLWPIAFIKSLVFGRRGRRVGLRSRSRNGNGSGSGSGNGSADGSKGGEIETKGYLPQ</sequence>
<dbReference type="OrthoDB" id="3231000at2759"/>
<dbReference type="EMBL" id="KL198049">
    <property type="protein sequence ID" value="KDQ12577.1"/>
    <property type="molecule type" value="Genomic_DNA"/>
</dbReference>
<feature type="transmembrane region" description="Helical" evidence="6">
    <location>
        <begin position="464"/>
        <end position="484"/>
    </location>
</feature>
<dbReference type="InParanoid" id="A0A067ML12"/>
<evidence type="ECO:0000313" key="7">
    <source>
        <dbReference type="EMBL" id="KDQ12577.1"/>
    </source>
</evidence>
<evidence type="ECO:0000256" key="2">
    <source>
        <dbReference type="ARBA" id="ARBA00022692"/>
    </source>
</evidence>
<keyword evidence="4 6" id="KW-0472">Membrane</keyword>
<dbReference type="PANTHER" id="PTHR46494">
    <property type="entry name" value="CORA FAMILY METAL ION TRANSPORTER (EUROFUNG)"/>
    <property type="match status" value="1"/>
</dbReference>
<evidence type="ECO:0000256" key="1">
    <source>
        <dbReference type="ARBA" id="ARBA00004651"/>
    </source>
</evidence>
<comment type="subcellular location">
    <subcellularLocation>
        <location evidence="1">Cell membrane</location>
        <topology evidence="1">Multi-pass membrane protein</topology>
    </subcellularLocation>
</comment>
<dbReference type="AlphaFoldDB" id="A0A067ML12"/>
<dbReference type="GO" id="GO:0015087">
    <property type="term" value="F:cobalt ion transmembrane transporter activity"/>
    <property type="evidence" value="ECO:0007669"/>
    <property type="project" value="TreeGrafter"/>
</dbReference>
<dbReference type="STRING" id="930990.A0A067ML12"/>
<dbReference type="InterPro" id="IPR002523">
    <property type="entry name" value="MgTranspt_CorA/ZnTranspt_ZntB"/>
</dbReference>
<gene>
    <name evidence="7" type="ORF">BOTBODRAFT_112705</name>
</gene>
<dbReference type="SUPFAM" id="SSF144083">
    <property type="entry name" value="Magnesium transport protein CorA, transmembrane region"/>
    <property type="match status" value="1"/>
</dbReference>
<evidence type="ECO:0000313" key="8">
    <source>
        <dbReference type="Proteomes" id="UP000027195"/>
    </source>
</evidence>
<dbReference type="GO" id="GO:0005886">
    <property type="term" value="C:plasma membrane"/>
    <property type="evidence" value="ECO:0007669"/>
    <property type="project" value="UniProtKB-SubCell"/>
</dbReference>
<evidence type="ECO:0000256" key="6">
    <source>
        <dbReference type="SAM" id="Phobius"/>
    </source>
</evidence>
<feature type="region of interest" description="Disordered" evidence="5">
    <location>
        <begin position="212"/>
        <end position="234"/>
    </location>
</feature>
<dbReference type="GO" id="GO:0015095">
    <property type="term" value="F:magnesium ion transmembrane transporter activity"/>
    <property type="evidence" value="ECO:0007669"/>
    <property type="project" value="TreeGrafter"/>
</dbReference>
<feature type="transmembrane region" description="Helical" evidence="6">
    <location>
        <begin position="496"/>
        <end position="518"/>
    </location>
</feature>
<organism evidence="7 8">
    <name type="scientific">Botryobasidium botryosum (strain FD-172 SS1)</name>
    <dbReference type="NCBI Taxonomy" id="930990"/>
    <lineage>
        <taxon>Eukaryota</taxon>
        <taxon>Fungi</taxon>
        <taxon>Dikarya</taxon>
        <taxon>Basidiomycota</taxon>
        <taxon>Agaricomycotina</taxon>
        <taxon>Agaricomycetes</taxon>
        <taxon>Cantharellales</taxon>
        <taxon>Botryobasidiaceae</taxon>
        <taxon>Botryobasidium</taxon>
    </lineage>
</organism>
<evidence type="ECO:0000256" key="3">
    <source>
        <dbReference type="ARBA" id="ARBA00022989"/>
    </source>
</evidence>
<dbReference type="Proteomes" id="UP000027195">
    <property type="component" value="Unassembled WGS sequence"/>
</dbReference>
<keyword evidence="8" id="KW-1185">Reference proteome</keyword>
<keyword evidence="2 6" id="KW-0812">Transmembrane</keyword>
<dbReference type="Gene3D" id="1.20.58.340">
    <property type="entry name" value="Magnesium transport protein CorA, transmembrane region"/>
    <property type="match status" value="1"/>
</dbReference>
<feature type="compositionally biased region" description="Gly residues" evidence="5">
    <location>
        <begin position="563"/>
        <end position="577"/>
    </location>
</feature>
<evidence type="ECO:0000256" key="5">
    <source>
        <dbReference type="SAM" id="MobiDB-lite"/>
    </source>
</evidence>
<name>A0A067ML12_BOTB1</name>
<dbReference type="HOGENOM" id="CLU_018401_0_0_1"/>
<dbReference type="InterPro" id="IPR045863">
    <property type="entry name" value="CorA_TM1_TM2"/>
</dbReference>
<reference evidence="8" key="1">
    <citation type="journal article" date="2014" name="Proc. Natl. Acad. Sci. U.S.A.">
        <title>Extensive sampling of basidiomycete genomes demonstrates inadequacy of the white-rot/brown-rot paradigm for wood decay fungi.</title>
        <authorList>
            <person name="Riley R."/>
            <person name="Salamov A.A."/>
            <person name="Brown D.W."/>
            <person name="Nagy L.G."/>
            <person name="Floudas D."/>
            <person name="Held B.W."/>
            <person name="Levasseur A."/>
            <person name="Lombard V."/>
            <person name="Morin E."/>
            <person name="Otillar R."/>
            <person name="Lindquist E.A."/>
            <person name="Sun H."/>
            <person name="LaButti K.M."/>
            <person name="Schmutz J."/>
            <person name="Jabbour D."/>
            <person name="Luo H."/>
            <person name="Baker S.E."/>
            <person name="Pisabarro A.G."/>
            <person name="Walton J.D."/>
            <person name="Blanchette R.A."/>
            <person name="Henrissat B."/>
            <person name="Martin F."/>
            <person name="Cullen D."/>
            <person name="Hibbett D.S."/>
            <person name="Grigoriev I.V."/>
        </authorList>
    </citation>
    <scope>NUCLEOTIDE SEQUENCE [LARGE SCALE GENOMIC DNA]</scope>
    <source>
        <strain evidence="8">FD-172 SS1</strain>
    </source>
</reference>
<feature type="transmembrane region" description="Helical" evidence="6">
    <location>
        <begin position="530"/>
        <end position="547"/>
    </location>
</feature>
<dbReference type="GO" id="GO:0000287">
    <property type="term" value="F:magnesium ion binding"/>
    <property type="evidence" value="ECO:0007669"/>
    <property type="project" value="TreeGrafter"/>
</dbReference>
<protein>
    <submittedName>
        <fullName evidence="7">Uncharacterized protein</fullName>
    </submittedName>
</protein>
<accession>A0A067ML12</accession>
<keyword evidence="3 6" id="KW-1133">Transmembrane helix</keyword>